<evidence type="ECO:0000259" key="2">
    <source>
        <dbReference type="Pfam" id="PF02272"/>
    </source>
</evidence>
<feature type="domain" description="DHHA1" evidence="2">
    <location>
        <begin position="248"/>
        <end position="335"/>
    </location>
</feature>
<dbReference type="HOGENOM" id="CLU_822870_0_0_2"/>
<sequence length="337" mass="38854">MNYEYVANKIKELESPVLVITDTDPDGKSSALLMKAILDRLNKQYKIYPRPFGKKEKQYGYIMNLIQKEKPNSIIMLDYPIDDSTLNKIGESFSKPIIYIDHHKRSVPQLKDNIVYFDIRALKLEITSTSGAVYRIGKALFNDFGLYSNIAAIGAIGDFMFDPIIKEDLEKYYPSLYQKGSITPIFIYLFDLISYSPFEDLMNFPFPKNVKAMGKTFFYRYKNLADAVKYYESDCVLVYKVKSSTSFVSTYLSGLYPDKIIVVFTKVVTGLLDRLPFVNRYYRASIRNQSRNLDVGKIVMQYKNKIQGGGHPRAAAIMLESKYLDHFISYLESKCNQ</sequence>
<name>Q74MK4_NANEQ</name>
<dbReference type="InterPro" id="IPR052968">
    <property type="entry name" value="Nucleotide_metab_enz"/>
</dbReference>
<dbReference type="BioCyc" id="NEQU228908:GJB6-125-MONOMER"/>
<dbReference type="InterPro" id="IPR038763">
    <property type="entry name" value="DHH_sf"/>
</dbReference>
<dbReference type="InterPro" id="IPR001667">
    <property type="entry name" value="DDH_dom"/>
</dbReference>
<dbReference type="STRING" id="228908.NEQ118"/>
<gene>
    <name evidence="3" type="ordered locus">NEQ118</name>
</gene>
<organism evidence="3 4">
    <name type="scientific">Nanoarchaeum equitans (strain Kin4-M)</name>
    <dbReference type="NCBI Taxonomy" id="228908"/>
    <lineage>
        <taxon>Archaea</taxon>
        <taxon>Nanobdellota</taxon>
        <taxon>Candidatus Nanoarchaeia</taxon>
        <taxon>Nanoarchaeales</taxon>
        <taxon>Nanoarchaeaceae</taxon>
        <taxon>Nanoarchaeum</taxon>
    </lineage>
</organism>
<dbReference type="InterPro" id="IPR003156">
    <property type="entry name" value="DHHA1_dom"/>
</dbReference>
<dbReference type="EnsemblBacteria" id="AAR38972">
    <property type="protein sequence ID" value="AAR38972"/>
    <property type="gene ID" value="NEQ118"/>
</dbReference>
<dbReference type="Pfam" id="PF02272">
    <property type="entry name" value="DHHA1"/>
    <property type="match status" value="1"/>
</dbReference>
<dbReference type="EMBL" id="AE017199">
    <property type="protein sequence ID" value="AAR38972.1"/>
    <property type="molecule type" value="Genomic_DNA"/>
</dbReference>
<dbReference type="Proteomes" id="UP000000578">
    <property type="component" value="Chromosome"/>
</dbReference>
<evidence type="ECO:0000313" key="3">
    <source>
        <dbReference type="EMBL" id="AAR38972.1"/>
    </source>
</evidence>
<accession>Q74MK4</accession>
<keyword evidence="4" id="KW-1185">Reference proteome</keyword>
<dbReference type="PANTHER" id="PTHR42146">
    <property type="entry name" value="3',5'-CYCLIC-NUCLEOTIDE PHOSPHODIESTERASE"/>
    <property type="match status" value="1"/>
</dbReference>
<evidence type="ECO:0000259" key="1">
    <source>
        <dbReference type="Pfam" id="PF01368"/>
    </source>
</evidence>
<dbReference type="Pfam" id="PF01368">
    <property type="entry name" value="DHH"/>
    <property type="match status" value="1"/>
</dbReference>
<feature type="domain" description="DDH" evidence="1">
    <location>
        <begin position="17"/>
        <end position="138"/>
    </location>
</feature>
<dbReference type="Gene3D" id="3.10.310.30">
    <property type="match status" value="1"/>
</dbReference>
<dbReference type="GO" id="GO:0003676">
    <property type="term" value="F:nucleic acid binding"/>
    <property type="evidence" value="ECO:0007669"/>
    <property type="project" value="InterPro"/>
</dbReference>
<dbReference type="PANTHER" id="PTHR42146:SF1">
    <property type="entry name" value="OLIGORIBONUCLEASE NRNB"/>
    <property type="match status" value="1"/>
</dbReference>
<dbReference type="KEGG" id="neq:NEQ118"/>
<evidence type="ECO:0000313" key="4">
    <source>
        <dbReference type="Proteomes" id="UP000000578"/>
    </source>
</evidence>
<dbReference type="Gene3D" id="3.90.1640.30">
    <property type="match status" value="1"/>
</dbReference>
<proteinExistence type="predicted"/>
<protein>
    <submittedName>
        <fullName evidence="3">NEQ118</fullName>
    </submittedName>
</protein>
<dbReference type="SUPFAM" id="SSF64182">
    <property type="entry name" value="DHH phosphoesterases"/>
    <property type="match status" value="1"/>
</dbReference>
<reference evidence="3 4" key="1">
    <citation type="journal article" date="2003" name="Proc. Natl. Acad. Sci. U.S.A.">
        <title>The genome of Nanoarchaeum equitans: insights into early archaeal evolution and derived parasitism.</title>
        <authorList>
            <person name="Waters E."/>
            <person name="Hohn M.J."/>
            <person name="Ahel I."/>
            <person name="Graham D.E."/>
            <person name="Adams M.D."/>
            <person name="Barnstead M."/>
            <person name="Beeson K.Y."/>
            <person name="Bibbs L."/>
            <person name="Bolanos R."/>
            <person name="Keller M."/>
            <person name="Kretz K."/>
            <person name="Lin X."/>
            <person name="Mathur E."/>
            <person name="Ni J."/>
            <person name="Podar M."/>
            <person name="Richardson T."/>
            <person name="Sutton G.G."/>
            <person name="Simon M."/>
            <person name="Soll D."/>
            <person name="Stetter K.O."/>
            <person name="Short J.M."/>
            <person name="Noordewier M."/>
        </authorList>
    </citation>
    <scope>NUCLEOTIDE SEQUENCE [LARGE SCALE GENOMIC DNA]</scope>
    <source>
        <strain evidence="3 4">Kin4-M</strain>
    </source>
</reference>
<dbReference type="AlphaFoldDB" id="Q74MK4"/>